<proteinExistence type="predicted"/>
<feature type="region of interest" description="Disordered" evidence="1">
    <location>
        <begin position="50"/>
        <end position="81"/>
    </location>
</feature>
<evidence type="ECO:0000313" key="2">
    <source>
        <dbReference type="EMBL" id="OLP73817.1"/>
    </source>
</evidence>
<comment type="caution">
    <text evidence="2">The sequence shown here is derived from an EMBL/GenBank/DDBJ whole genome shotgun (WGS) entry which is preliminary data.</text>
</comment>
<sequence length="138" mass="14919">MDCRRCHDGLIAFKVGSERKQNKMEVGHPCTVLMSTSGPTTCSVSVLKSMGGGELPVPKTAEEGGGKMKVPVVKPDGTTSELLVQTKPLPTKSGEMDDASKKMQEQARETVQALLSELLRDQPADPYAFMLQRLKASK</sequence>
<keyword evidence="3" id="KW-1185">Reference proteome</keyword>
<dbReference type="Proteomes" id="UP000186817">
    <property type="component" value="Unassembled WGS sequence"/>
</dbReference>
<feature type="non-terminal residue" evidence="2">
    <location>
        <position position="138"/>
    </location>
</feature>
<gene>
    <name evidence="2" type="ORF">AK812_SmicGene46823</name>
</gene>
<dbReference type="EMBL" id="LSRX01004717">
    <property type="protein sequence ID" value="OLP73817.1"/>
    <property type="molecule type" value="Genomic_DNA"/>
</dbReference>
<evidence type="ECO:0000256" key="1">
    <source>
        <dbReference type="SAM" id="MobiDB-lite"/>
    </source>
</evidence>
<name>A0A1Q9BT27_SYMMI</name>
<protein>
    <submittedName>
        <fullName evidence="2">Uncharacterized protein</fullName>
    </submittedName>
</protein>
<evidence type="ECO:0000313" key="3">
    <source>
        <dbReference type="Proteomes" id="UP000186817"/>
    </source>
</evidence>
<reference evidence="2 3" key="1">
    <citation type="submission" date="2016-02" db="EMBL/GenBank/DDBJ databases">
        <title>Genome analysis of coral dinoflagellate symbionts highlights evolutionary adaptations to a symbiotic lifestyle.</title>
        <authorList>
            <person name="Aranda M."/>
            <person name="Li Y."/>
            <person name="Liew Y.J."/>
            <person name="Baumgarten S."/>
            <person name="Simakov O."/>
            <person name="Wilson M."/>
            <person name="Piel J."/>
            <person name="Ashoor H."/>
            <person name="Bougouffa S."/>
            <person name="Bajic V.B."/>
            <person name="Ryu T."/>
            <person name="Ravasi T."/>
            <person name="Bayer T."/>
            <person name="Micklem G."/>
            <person name="Kim H."/>
            <person name="Bhak J."/>
            <person name="Lajeunesse T.C."/>
            <person name="Voolstra C.R."/>
        </authorList>
    </citation>
    <scope>NUCLEOTIDE SEQUENCE [LARGE SCALE GENOMIC DNA]</scope>
    <source>
        <strain evidence="2 3">CCMP2467</strain>
    </source>
</reference>
<organism evidence="2 3">
    <name type="scientific">Symbiodinium microadriaticum</name>
    <name type="common">Dinoflagellate</name>
    <name type="synonym">Zooxanthella microadriatica</name>
    <dbReference type="NCBI Taxonomy" id="2951"/>
    <lineage>
        <taxon>Eukaryota</taxon>
        <taxon>Sar</taxon>
        <taxon>Alveolata</taxon>
        <taxon>Dinophyceae</taxon>
        <taxon>Suessiales</taxon>
        <taxon>Symbiodiniaceae</taxon>
        <taxon>Symbiodinium</taxon>
    </lineage>
</organism>
<dbReference type="OrthoDB" id="425696at2759"/>
<accession>A0A1Q9BT27</accession>
<dbReference type="AlphaFoldDB" id="A0A1Q9BT27"/>